<dbReference type="Gene3D" id="1.20.1560.10">
    <property type="entry name" value="ABC transporter type 1, transmembrane domain"/>
    <property type="match status" value="2"/>
</dbReference>
<dbReference type="GO" id="GO:0016887">
    <property type="term" value="F:ATP hydrolysis activity"/>
    <property type="evidence" value="ECO:0007669"/>
    <property type="project" value="InterPro"/>
</dbReference>
<dbReference type="RefSeq" id="WP_156230566.1">
    <property type="nucleotide sequence ID" value="NZ_CP046455.1"/>
</dbReference>
<dbReference type="Pfam" id="PF00664">
    <property type="entry name" value="ABC_membrane"/>
    <property type="match status" value="2"/>
</dbReference>
<dbReference type="SUPFAM" id="SSF90123">
    <property type="entry name" value="ABC transporter transmembrane region"/>
    <property type="match status" value="2"/>
</dbReference>
<keyword evidence="7 10" id="KW-1133">Transmembrane helix</keyword>
<evidence type="ECO:0000313" key="13">
    <source>
        <dbReference type="EMBL" id="QGU07022.1"/>
    </source>
</evidence>
<evidence type="ECO:0000259" key="12">
    <source>
        <dbReference type="PROSITE" id="PS50929"/>
    </source>
</evidence>
<dbReference type="EMBL" id="CP046455">
    <property type="protein sequence ID" value="QGU07022.1"/>
    <property type="molecule type" value="Genomic_DNA"/>
</dbReference>
<proteinExistence type="inferred from homology"/>
<evidence type="ECO:0000256" key="5">
    <source>
        <dbReference type="ARBA" id="ARBA00022741"/>
    </source>
</evidence>
<evidence type="ECO:0000313" key="14">
    <source>
        <dbReference type="Proteomes" id="UP000424462"/>
    </source>
</evidence>
<keyword evidence="4 10" id="KW-0812">Transmembrane</keyword>
<feature type="transmembrane region" description="Helical" evidence="10">
    <location>
        <begin position="871"/>
        <end position="896"/>
    </location>
</feature>
<evidence type="ECO:0000256" key="2">
    <source>
        <dbReference type="ARBA" id="ARBA00022448"/>
    </source>
</evidence>
<feature type="domain" description="ABC transporter" evidence="11">
    <location>
        <begin position="968"/>
        <end position="1203"/>
    </location>
</feature>
<reference evidence="13 14" key="1">
    <citation type="submission" date="2019-11" db="EMBL/GenBank/DDBJ databases">
        <title>Complete genome sequence of Corynebacterium kalinowskii 1959, a novel Corynebacterium species isolated from soil of a small paddock in Vilsendorf, Germany.</title>
        <authorList>
            <person name="Schaffert L."/>
            <person name="Ruwe M."/>
            <person name="Milse J."/>
            <person name="Hanuschka K."/>
            <person name="Ortseifen V."/>
            <person name="Droste J."/>
            <person name="Brandt D."/>
            <person name="Schlueter L."/>
            <person name="Kutter Y."/>
            <person name="Vinke S."/>
            <person name="Viehoefer P."/>
            <person name="Jacob L."/>
            <person name="Luebke N.-C."/>
            <person name="Schulte-Berndt E."/>
            <person name="Hain C."/>
            <person name="Linder M."/>
            <person name="Schmidt P."/>
            <person name="Wollenschlaeger L."/>
            <person name="Luttermann T."/>
            <person name="Thieme E."/>
            <person name="Hassa J."/>
            <person name="Haak M."/>
            <person name="Wittchen M."/>
            <person name="Mentz A."/>
            <person name="Persicke M."/>
            <person name="Busche T."/>
            <person name="Ruckert C."/>
        </authorList>
    </citation>
    <scope>NUCLEOTIDE SEQUENCE [LARGE SCALE GENOMIC DNA]</scope>
    <source>
        <strain evidence="13 14">2039</strain>
    </source>
</reference>
<evidence type="ECO:0000256" key="6">
    <source>
        <dbReference type="ARBA" id="ARBA00022840"/>
    </source>
</evidence>
<dbReference type="PROSITE" id="PS50893">
    <property type="entry name" value="ABC_TRANSPORTER_2"/>
    <property type="match status" value="2"/>
</dbReference>
<feature type="domain" description="ABC transporter" evidence="11">
    <location>
        <begin position="345"/>
        <end position="581"/>
    </location>
</feature>
<dbReference type="Proteomes" id="UP000424462">
    <property type="component" value="Chromosome"/>
</dbReference>
<evidence type="ECO:0000256" key="4">
    <source>
        <dbReference type="ARBA" id="ARBA00022692"/>
    </source>
</evidence>
<feature type="transmembrane region" description="Helical" evidence="10">
    <location>
        <begin position="167"/>
        <end position="184"/>
    </location>
</feature>
<feature type="transmembrane region" description="Helical" evidence="10">
    <location>
        <begin position="790"/>
        <end position="808"/>
    </location>
</feature>
<evidence type="ECO:0000256" key="8">
    <source>
        <dbReference type="ARBA" id="ARBA00023136"/>
    </source>
</evidence>
<comment type="subcellular location">
    <subcellularLocation>
        <location evidence="1">Cell membrane</location>
        <topology evidence="1">Multi-pass membrane protein</topology>
    </subcellularLocation>
</comment>
<keyword evidence="14" id="KW-1185">Reference proteome</keyword>
<feature type="transmembrane region" description="Helical" evidence="10">
    <location>
        <begin position="259"/>
        <end position="276"/>
    </location>
</feature>
<keyword evidence="5" id="KW-0547">Nucleotide-binding</keyword>
<keyword evidence="6 13" id="KW-0067">ATP-binding</keyword>
<evidence type="ECO:0000256" key="10">
    <source>
        <dbReference type="SAM" id="Phobius"/>
    </source>
</evidence>
<dbReference type="SUPFAM" id="SSF52540">
    <property type="entry name" value="P-loop containing nucleoside triphosphate hydrolases"/>
    <property type="match status" value="2"/>
</dbReference>
<dbReference type="GO" id="GO:0015421">
    <property type="term" value="F:ABC-type oligopeptide transporter activity"/>
    <property type="evidence" value="ECO:0007669"/>
    <property type="project" value="TreeGrafter"/>
</dbReference>
<sequence>MNKGLKQLGQALQRKRAITLLALLTTLGVVAFELAIPLLTRDAVDVAVGDSDGGLAATLLPELAPLSAIITVLAIVALARFVAQFGRRFTAGKLSIDIQHLLRMDVLDSLQSLDGPAQDRLSTGQVVSRSISDLGQVQRLLAMLPLAVGSLAKLVFIVIIMATISPWLTLMALAFLPVIGVVAARARGQLYAASWDAQQSASDLATHVEQNVAGVRVVKAFAQEERETDTLEEHSRSLYARRMRSARLNARFQPLLEELPQIAMVVNVILGGWLAIQGQITVGTFFAFSIYLTQLTAITRMLSGMVVRFQIGLASVDRIAELIEAEPSHHEPDHPTAIPEGPLGLRLEKVEFTTPERRVIQGLDLEVAPGETLGVVGPAGSGKSLAVQLIGGFHEPDAGRILLTSAVGSVDYEEITRDELRRALICVFDEPFLYSTSIRDNIAMGAQVSDEEVVAAARLACAAEFIDELEEGYDTVIGERGLTLSGGQRQRIALARALLVRPRILILDDATSAIDARTEALINANLRRTLADVTVIAIAHRSSTLRLADRVMVLEEGRAVAAGTLAEVEDNPRFARLFDPATRTTSQAPERDLFPEVEWVDPDAPTGQLAKRIDALPGATEQPHLDAARVRSDTSPFRVGVLFKRVKWLLAGVVVLLALGVATGLAFPTLMRLAVDRGVNEQDAGALWVVAGVGLMVVAVGWVSAWLRTLLTARTGERLLFGLRLRSFAHLQRLSMSYYESTMSGRILTRMTTDIDNLSSFLQTGLAEAIVALATLAGIIAMLLYTDAPLALVAFAAIPVILVATLIFRRISSRLYRRAREQVSQVNSSFAEAINGLRTSQMHNMTAVTRDRLETESGEYRRLRVRSQTAVSIYFPGIGAVSELAQAAVLGVGALHVARGEISTGVLIAFVMYLSQLFGPLQQLGQIFDSYQQASVGLQRIQELLAEEPAVADDGTTPGADRAAGKEIGFENVSFAYTEGGTEVARELNTRLAPGSTVALVGPTGAGKSTVVKLLSRFYDPQEGSVTAGGTDLRGFPLQQWRAAIGSVPQESHLFPGTVAENIAYGRPGASREEIIAAVRRVGALEALSLLPDALNHRVGERGQGLSSGQRQLIALARAELIEPRLLLLDEATATLDPATEATVLDASAAVTRGRTSVIVAHRLATAARADRILVIDHGRIIEDGSHLTLLSYGGMYAAMWNSQ</sequence>
<dbReference type="PROSITE" id="PS00211">
    <property type="entry name" value="ABC_TRANSPORTER_1"/>
    <property type="match status" value="1"/>
</dbReference>
<dbReference type="AlphaFoldDB" id="A0A6B8VNC5"/>
<evidence type="ECO:0000256" key="1">
    <source>
        <dbReference type="ARBA" id="ARBA00004651"/>
    </source>
</evidence>
<dbReference type="Gene3D" id="3.40.50.300">
    <property type="entry name" value="P-loop containing nucleotide triphosphate hydrolases"/>
    <property type="match status" value="2"/>
</dbReference>
<evidence type="ECO:0000256" key="7">
    <source>
        <dbReference type="ARBA" id="ARBA00022989"/>
    </source>
</evidence>
<dbReference type="PANTHER" id="PTHR43394">
    <property type="entry name" value="ATP-DEPENDENT PERMEASE MDL1, MITOCHONDRIAL"/>
    <property type="match status" value="1"/>
</dbReference>
<keyword evidence="3" id="KW-1003">Cell membrane</keyword>
<dbReference type="InterPro" id="IPR039421">
    <property type="entry name" value="Type_1_exporter"/>
</dbReference>
<keyword evidence="8 10" id="KW-0472">Membrane</keyword>
<dbReference type="InterPro" id="IPR027417">
    <property type="entry name" value="P-loop_NTPase"/>
</dbReference>
<accession>A0A6B8VNC5</accession>
<dbReference type="InterPro" id="IPR036640">
    <property type="entry name" value="ABC1_TM_sf"/>
</dbReference>
<feature type="transmembrane region" description="Helical" evidence="10">
    <location>
        <begin position="765"/>
        <end position="784"/>
    </location>
</feature>
<feature type="transmembrane region" description="Helical" evidence="10">
    <location>
        <begin position="687"/>
        <end position="707"/>
    </location>
</feature>
<dbReference type="InterPro" id="IPR003439">
    <property type="entry name" value="ABC_transporter-like_ATP-bd"/>
</dbReference>
<comment type="similarity">
    <text evidence="9">Belongs to the ABC transporter superfamily. Lipid exporter (TC 3.A.1.106) family.</text>
</comment>
<feature type="transmembrane region" description="Helical" evidence="10">
    <location>
        <begin position="648"/>
        <end position="667"/>
    </location>
</feature>
<dbReference type="PANTHER" id="PTHR43394:SF1">
    <property type="entry name" value="ATP-BINDING CASSETTE SUB-FAMILY B MEMBER 10, MITOCHONDRIAL"/>
    <property type="match status" value="1"/>
</dbReference>
<dbReference type="CDD" id="cd18546">
    <property type="entry name" value="ABC_6TM_Rv0194_D2_like"/>
    <property type="match status" value="1"/>
</dbReference>
<feature type="domain" description="ABC transmembrane type-1" evidence="12">
    <location>
        <begin position="20"/>
        <end position="310"/>
    </location>
</feature>
<dbReference type="CDD" id="cd18543">
    <property type="entry name" value="ABC_6TM_Rv0194_D1_like"/>
    <property type="match status" value="1"/>
</dbReference>
<evidence type="ECO:0000256" key="3">
    <source>
        <dbReference type="ARBA" id="ARBA00022475"/>
    </source>
</evidence>
<evidence type="ECO:0000256" key="9">
    <source>
        <dbReference type="ARBA" id="ARBA00061644"/>
    </source>
</evidence>
<dbReference type="FunFam" id="3.40.50.300:FF:000299">
    <property type="entry name" value="ABC transporter ATP-binding protein/permease"/>
    <property type="match status" value="2"/>
</dbReference>
<dbReference type="PROSITE" id="PS50929">
    <property type="entry name" value="ABC_TM1F"/>
    <property type="match status" value="2"/>
</dbReference>
<dbReference type="SMART" id="SM00382">
    <property type="entry name" value="AAA"/>
    <property type="match status" value="2"/>
</dbReference>
<keyword evidence="13" id="KW-0378">Hydrolase</keyword>
<dbReference type="GO" id="GO:0005524">
    <property type="term" value="F:ATP binding"/>
    <property type="evidence" value="ECO:0007669"/>
    <property type="project" value="UniProtKB-KW"/>
</dbReference>
<organism evidence="13 14">
    <name type="scientific">Corynebacterium occultum</name>
    <dbReference type="NCBI Taxonomy" id="2675219"/>
    <lineage>
        <taxon>Bacteria</taxon>
        <taxon>Bacillati</taxon>
        <taxon>Actinomycetota</taxon>
        <taxon>Actinomycetes</taxon>
        <taxon>Mycobacteriales</taxon>
        <taxon>Corynebacteriaceae</taxon>
        <taxon>Corynebacterium</taxon>
    </lineage>
</organism>
<dbReference type="InterPro" id="IPR003593">
    <property type="entry name" value="AAA+_ATPase"/>
</dbReference>
<feature type="domain" description="ABC transmembrane type-1" evidence="12">
    <location>
        <begin position="651"/>
        <end position="933"/>
    </location>
</feature>
<dbReference type="EC" id="3.6.3.-" evidence="13"/>
<protein>
    <submittedName>
        <fullName evidence="13">Putative multidrug resistance ABC transporter ATP-binding/permease protein YheH</fullName>
        <ecNumber evidence="13">3.6.3.-</ecNumber>
    </submittedName>
</protein>
<feature type="transmembrane region" description="Helical" evidence="10">
    <location>
        <begin position="140"/>
        <end position="161"/>
    </location>
</feature>
<feature type="transmembrane region" description="Helical" evidence="10">
    <location>
        <begin position="63"/>
        <end position="83"/>
    </location>
</feature>
<dbReference type="InterPro" id="IPR011527">
    <property type="entry name" value="ABC1_TM_dom"/>
</dbReference>
<dbReference type="KEGG" id="cok:COCCU_05380"/>
<dbReference type="GO" id="GO:0005886">
    <property type="term" value="C:plasma membrane"/>
    <property type="evidence" value="ECO:0007669"/>
    <property type="project" value="UniProtKB-SubCell"/>
</dbReference>
<name>A0A6B8VNC5_9CORY</name>
<dbReference type="InterPro" id="IPR017871">
    <property type="entry name" value="ABC_transporter-like_CS"/>
</dbReference>
<dbReference type="Pfam" id="PF00005">
    <property type="entry name" value="ABC_tran"/>
    <property type="match status" value="2"/>
</dbReference>
<keyword evidence="2" id="KW-0813">Transport</keyword>
<feature type="transmembrane region" description="Helical" evidence="10">
    <location>
        <begin position="282"/>
        <end position="302"/>
    </location>
</feature>
<evidence type="ECO:0000259" key="11">
    <source>
        <dbReference type="PROSITE" id="PS50893"/>
    </source>
</evidence>
<gene>
    <name evidence="13" type="primary">yheH</name>
    <name evidence="13" type="ORF">COCCU_05380</name>
</gene>